<dbReference type="EMBL" id="JARIHO010000087">
    <property type="protein sequence ID" value="KAJ7307761.1"/>
    <property type="molecule type" value="Genomic_DNA"/>
</dbReference>
<gene>
    <name evidence="2" type="ORF">DFH08DRAFT_975372</name>
</gene>
<evidence type="ECO:0000256" key="1">
    <source>
        <dbReference type="SAM" id="Phobius"/>
    </source>
</evidence>
<dbReference type="Proteomes" id="UP001218218">
    <property type="component" value="Unassembled WGS sequence"/>
</dbReference>
<reference evidence="2" key="1">
    <citation type="submission" date="2023-03" db="EMBL/GenBank/DDBJ databases">
        <title>Massive genome expansion in bonnet fungi (Mycena s.s.) driven by repeated elements and novel gene families across ecological guilds.</title>
        <authorList>
            <consortium name="Lawrence Berkeley National Laboratory"/>
            <person name="Harder C.B."/>
            <person name="Miyauchi S."/>
            <person name="Viragh M."/>
            <person name="Kuo A."/>
            <person name="Thoen E."/>
            <person name="Andreopoulos B."/>
            <person name="Lu D."/>
            <person name="Skrede I."/>
            <person name="Drula E."/>
            <person name="Henrissat B."/>
            <person name="Morin E."/>
            <person name="Kohler A."/>
            <person name="Barry K."/>
            <person name="LaButti K."/>
            <person name="Morin E."/>
            <person name="Salamov A."/>
            <person name="Lipzen A."/>
            <person name="Mereny Z."/>
            <person name="Hegedus B."/>
            <person name="Baldrian P."/>
            <person name="Stursova M."/>
            <person name="Weitz H."/>
            <person name="Taylor A."/>
            <person name="Grigoriev I.V."/>
            <person name="Nagy L.G."/>
            <person name="Martin F."/>
            <person name="Kauserud H."/>
        </authorList>
    </citation>
    <scope>NUCLEOTIDE SEQUENCE</scope>
    <source>
        <strain evidence="2">CBHHK002</strain>
    </source>
</reference>
<evidence type="ECO:0000313" key="3">
    <source>
        <dbReference type="Proteomes" id="UP001218218"/>
    </source>
</evidence>
<evidence type="ECO:0000313" key="2">
    <source>
        <dbReference type="EMBL" id="KAJ7307761.1"/>
    </source>
</evidence>
<dbReference type="AlphaFoldDB" id="A0AAD6Z5T0"/>
<comment type="caution">
    <text evidence="2">The sequence shown here is derived from an EMBL/GenBank/DDBJ whole genome shotgun (WGS) entry which is preliminary data.</text>
</comment>
<sequence>MIRSPSLALSFLFSTHISVRQGSILGAIGRGINAVISAIVGVLMAIVDAITTVIIIIFNPMLLLRLPDFPWAAPPSKRRTVRRGDLLDE</sequence>
<keyword evidence="1" id="KW-0472">Membrane</keyword>
<keyword evidence="1" id="KW-1133">Transmembrane helix</keyword>
<keyword evidence="1" id="KW-0812">Transmembrane</keyword>
<protein>
    <submittedName>
        <fullName evidence="2">Uncharacterized protein</fullName>
    </submittedName>
</protein>
<keyword evidence="3" id="KW-1185">Reference proteome</keyword>
<accession>A0AAD6Z5T0</accession>
<proteinExistence type="predicted"/>
<feature type="transmembrane region" description="Helical" evidence="1">
    <location>
        <begin position="32"/>
        <end position="58"/>
    </location>
</feature>
<name>A0AAD6Z5T0_9AGAR</name>
<organism evidence="2 3">
    <name type="scientific">Mycena albidolilacea</name>
    <dbReference type="NCBI Taxonomy" id="1033008"/>
    <lineage>
        <taxon>Eukaryota</taxon>
        <taxon>Fungi</taxon>
        <taxon>Dikarya</taxon>
        <taxon>Basidiomycota</taxon>
        <taxon>Agaricomycotina</taxon>
        <taxon>Agaricomycetes</taxon>
        <taxon>Agaricomycetidae</taxon>
        <taxon>Agaricales</taxon>
        <taxon>Marasmiineae</taxon>
        <taxon>Mycenaceae</taxon>
        <taxon>Mycena</taxon>
    </lineage>
</organism>